<evidence type="ECO:0000256" key="2">
    <source>
        <dbReference type="RuleBase" id="RU000682"/>
    </source>
</evidence>
<dbReference type="InParanoid" id="B7Q8A9"/>
<dbReference type="GO" id="GO:0000981">
    <property type="term" value="F:DNA-binding transcription factor activity, RNA polymerase II-specific"/>
    <property type="evidence" value="ECO:0000318"/>
    <property type="project" value="GO_Central"/>
</dbReference>
<dbReference type="EMBL" id="ABJB010370206">
    <property type="status" value="NOT_ANNOTATED_CDS"/>
    <property type="molecule type" value="Genomic_DNA"/>
</dbReference>
<protein>
    <submittedName>
        <fullName evidence="5 6">Paired mesoderm homeobox 2B, putative</fullName>
    </submittedName>
</protein>
<organism>
    <name type="scientific">Ixodes scapularis</name>
    <name type="common">Black-legged tick</name>
    <name type="synonym">Deer tick</name>
    <dbReference type="NCBI Taxonomy" id="6945"/>
    <lineage>
        <taxon>Eukaryota</taxon>
        <taxon>Metazoa</taxon>
        <taxon>Ecdysozoa</taxon>
        <taxon>Arthropoda</taxon>
        <taxon>Chelicerata</taxon>
        <taxon>Arachnida</taxon>
        <taxon>Acari</taxon>
        <taxon>Parasitiformes</taxon>
        <taxon>Ixodida</taxon>
        <taxon>Ixodoidea</taxon>
        <taxon>Ixodidae</taxon>
        <taxon>Ixodinae</taxon>
        <taxon>Ixodes</taxon>
    </lineage>
</organism>
<keyword evidence="2" id="KW-0539">Nucleus</keyword>
<dbReference type="SMART" id="SM00389">
    <property type="entry name" value="HOX"/>
    <property type="match status" value="1"/>
</dbReference>
<evidence type="ECO:0000259" key="4">
    <source>
        <dbReference type="SMART" id="SM00389"/>
    </source>
</evidence>
<dbReference type="InterPro" id="IPR009057">
    <property type="entry name" value="Homeodomain-like_sf"/>
</dbReference>
<feature type="region of interest" description="Disordered" evidence="3">
    <location>
        <begin position="110"/>
        <end position="139"/>
    </location>
</feature>
<name>B7Q8A9_IXOSC</name>
<dbReference type="EMBL" id="DS882508">
    <property type="protein sequence ID" value="EEC15081.1"/>
    <property type="molecule type" value="Genomic_DNA"/>
</dbReference>
<dbReference type="EMBL" id="ABJB010885291">
    <property type="status" value="NOT_ANNOTATED_CDS"/>
    <property type="molecule type" value="Genomic_DNA"/>
</dbReference>
<dbReference type="GO" id="GO:0006357">
    <property type="term" value="P:regulation of transcription by RNA polymerase II"/>
    <property type="evidence" value="ECO:0000318"/>
    <property type="project" value="GO_Central"/>
</dbReference>
<proteinExistence type="predicted"/>
<evidence type="ECO:0000256" key="1">
    <source>
        <dbReference type="ARBA" id="ARBA00004123"/>
    </source>
</evidence>
<gene>
    <name evidence="5" type="ORF">IscW_ISCW021525</name>
</gene>
<feature type="compositionally biased region" description="Basic and acidic residues" evidence="3">
    <location>
        <begin position="114"/>
        <end position="139"/>
    </location>
</feature>
<dbReference type="EnsemblMetazoa" id="ISCW021525-RA">
    <property type="protein sequence ID" value="ISCW021525-PA"/>
    <property type="gene ID" value="ISCW021525"/>
</dbReference>
<dbReference type="GO" id="GO:0048666">
    <property type="term" value="P:neuron development"/>
    <property type="evidence" value="ECO:0000318"/>
    <property type="project" value="GO_Central"/>
</dbReference>
<evidence type="ECO:0000313" key="7">
    <source>
        <dbReference type="Proteomes" id="UP000001555"/>
    </source>
</evidence>
<reference evidence="5 7" key="1">
    <citation type="submission" date="2008-03" db="EMBL/GenBank/DDBJ databases">
        <title>Annotation of Ixodes scapularis.</title>
        <authorList>
            <consortium name="Ixodes scapularis Genome Project Consortium"/>
            <person name="Caler E."/>
            <person name="Hannick L.I."/>
            <person name="Bidwell S."/>
            <person name="Joardar V."/>
            <person name="Thiagarajan M."/>
            <person name="Amedeo P."/>
            <person name="Galinsky K.J."/>
            <person name="Schobel S."/>
            <person name="Inman J."/>
            <person name="Hostetler J."/>
            <person name="Miller J."/>
            <person name="Hammond M."/>
            <person name="Megy K."/>
            <person name="Lawson D."/>
            <person name="Kodira C."/>
            <person name="Sutton G."/>
            <person name="Meyer J."/>
            <person name="Hill C.A."/>
            <person name="Birren B."/>
            <person name="Nene V."/>
            <person name="Collins F."/>
            <person name="Alarcon-Chaidez F."/>
            <person name="Wikel S."/>
            <person name="Strausberg R."/>
        </authorList>
    </citation>
    <scope>NUCLEOTIDE SEQUENCE [LARGE SCALE GENOMIC DNA]</scope>
    <source>
        <strain evidence="7">Wikel</strain>
        <strain evidence="5">Wikel colony</strain>
    </source>
</reference>
<dbReference type="PANTHER" id="PTHR24329">
    <property type="entry name" value="HOMEOBOX PROTEIN ARISTALESS"/>
    <property type="match status" value="1"/>
</dbReference>
<keyword evidence="2" id="KW-0238">DNA-binding</keyword>
<dbReference type="PaxDb" id="6945-B7Q8A9"/>
<reference evidence="6" key="2">
    <citation type="submission" date="2020-05" db="UniProtKB">
        <authorList>
            <consortium name="EnsemblMetazoa"/>
        </authorList>
    </citation>
    <scope>IDENTIFICATION</scope>
    <source>
        <strain evidence="6">wikel</strain>
    </source>
</reference>
<dbReference type="HOGENOM" id="CLU_1564600_0_0_1"/>
<dbReference type="EMBL" id="ABJB010701591">
    <property type="status" value="NOT_ANNOTATED_CDS"/>
    <property type="molecule type" value="Genomic_DNA"/>
</dbReference>
<dbReference type="Proteomes" id="UP000001555">
    <property type="component" value="Unassembled WGS sequence"/>
</dbReference>
<feature type="domain" description="Homeobox" evidence="4">
    <location>
        <begin position="62"/>
        <end position="117"/>
    </location>
</feature>
<dbReference type="EMBL" id="ABJB010903942">
    <property type="status" value="NOT_ANNOTATED_CDS"/>
    <property type="molecule type" value="Genomic_DNA"/>
</dbReference>
<keyword evidence="7" id="KW-1185">Reference proteome</keyword>
<dbReference type="SUPFAM" id="SSF46689">
    <property type="entry name" value="Homeodomain-like"/>
    <property type="match status" value="1"/>
</dbReference>
<dbReference type="Pfam" id="PF00046">
    <property type="entry name" value="Homeodomain"/>
    <property type="match status" value="1"/>
</dbReference>
<dbReference type="EMBL" id="ABJB010608595">
    <property type="status" value="NOT_ANNOTATED_CDS"/>
    <property type="molecule type" value="Genomic_DNA"/>
</dbReference>
<dbReference type="AlphaFoldDB" id="B7Q8A9"/>
<dbReference type="VEuPathDB" id="VectorBase:ISCW021525"/>
<dbReference type="GO" id="GO:0000977">
    <property type="term" value="F:RNA polymerase II transcription regulatory region sequence-specific DNA binding"/>
    <property type="evidence" value="ECO:0000318"/>
    <property type="project" value="GO_Central"/>
</dbReference>
<dbReference type="EMBL" id="ABJB011046838">
    <property type="status" value="NOT_ANNOTATED_CDS"/>
    <property type="molecule type" value="Genomic_DNA"/>
</dbReference>
<comment type="subcellular location">
    <subcellularLocation>
        <location evidence="1 2">Nucleus</location>
    </subcellularLocation>
</comment>
<dbReference type="Gene3D" id="1.10.10.60">
    <property type="entry name" value="Homeodomain-like"/>
    <property type="match status" value="1"/>
</dbReference>
<evidence type="ECO:0000313" key="5">
    <source>
        <dbReference type="EMBL" id="EEC15081.1"/>
    </source>
</evidence>
<dbReference type="STRING" id="6945.B7Q8A9"/>
<dbReference type="InterPro" id="IPR050649">
    <property type="entry name" value="Paired_Homeobox_TFs"/>
</dbReference>
<dbReference type="PANTHER" id="PTHR24329:SF543">
    <property type="entry name" value="FI01017P-RELATED"/>
    <property type="match status" value="1"/>
</dbReference>
<evidence type="ECO:0000313" key="6">
    <source>
        <dbReference type="EnsemblMetazoa" id="ISCW021525-PA"/>
    </source>
</evidence>
<evidence type="ECO:0000256" key="3">
    <source>
        <dbReference type="SAM" id="MobiDB-lite"/>
    </source>
</evidence>
<dbReference type="GO" id="GO:0005634">
    <property type="term" value="C:nucleus"/>
    <property type="evidence" value="ECO:0000318"/>
    <property type="project" value="GO_Central"/>
</dbReference>
<keyword evidence="2 5" id="KW-0371">Homeobox</keyword>
<accession>B7Q8A9</accession>
<dbReference type="VEuPathDB" id="VectorBase:ISCI021525"/>
<sequence length="171" mass="19034">MADKKKNCEGQDSIHCCRLQRCQRADTGGGREREGTGALRLGSAAAPTAHARLPTFPTAVLPFPNFPILLSFSLKELERAFQETHYPDIYTREEIAMKTDLTEARVQASYKTEQTTRHTVGEKDRDGFIPPGRRREDLHANPPSIVAAAIFNRTTIDAARDGISRLGQQRS</sequence>
<dbReference type="InterPro" id="IPR001356">
    <property type="entry name" value="HD"/>
</dbReference>
<dbReference type="CDD" id="cd00086">
    <property type="entry name" value="homeodomain"/>
    <property type="match status" value="1"/>
</dbReference>